<sequence length="157" mass="16722">MNVPKTGGEEQVPRSKEGGFKGWFQNLQMDAKAARARVAKLGLAAVLAYGLLDGVTYTVAFTLAFLGYEKSTGLNPARNLKSLLGIVVLMWTSNNVTRPLRVTAAAAAAPFVDRFLKRLQKALNLPNQIFAFAITVAVVAGTCLSVAGLLILSRLGT</sequence>
<dbReference type="STRING" id="105231.A0A1Y1HPB8"/>
<dbReference type="PANTHER" id="PTHR34370:SF1">
    <property type="entry name" value="OS04G0600100 PROTEIN"/>
    <property type="match status" value="1"/>
</dbReference>
<evidence type="ECO:0000256" key="1">
    <source>
        <dbReference type="SAM" id="Phobius"/>
    </source>
</evidence>
<dbReference type="OrthoDB" id="2020192at2759"/>
<keyword evidence="3" id="KW-1185">Reference proteome</keyword>
<feature type="transmembrane region" description="Helical" evidence="1">
    <location>
        <begin position="41"/>
        <end position="68"/>
    </location>
</feature>
<keyword evidence="1" id="KW-0472">Membrane</keyword>
<proteinExistence type="predicted"/>
<reference evidence="2 3" key="1">
    <citation type="journal article" date="2014" name="Nat. Commun.">
        <title>Klebsormidium flaccidum genome reveals primary factors for plant terrestrial adaptation.</title>
        <authorList>
            <person name="Hori K."/>
            <person name="Maruyama F."/>
            <person name="Fujisawa T."/>
            <person name="Togashi T."/>
            <person name="Yamamoto N."/>
            <person name="Seo M."/>
            <person name="Sato S."/>
            <person name="Yamada T."/>
            <person name="Mori H."/>
            <person name="Tajima N."/>
            <person name="Moriyama T."/>
            <person name="Ikeuchi M."/>
            <person name="Watanabe M."/>
            <person name="Wada H."/>
            <person name="Kobayashi K."/>
            <person name="Saito M."/>
            <person name="Masuda T."/>
            <person name="Sasaki-Sekimoto Y."/>
            <person name="Mashiguchi K."/>
            <person name="Awai K."/>
            <person name="Shimojima M."/>
            <person name="Masuda S."/>
            <person name="Iwai M."/>
            <person name="Nobusawa T."/>
            <person name="Narise T."/>
            <person name="Kondo S."/>
            <person name="Saito H."/>
            <person name="Sato R."/>
            <person name="Murakawa M."/>
            <person name="Ihara Y."/>
            <person name="Oshima-Yamada Y."/>
            <person name="Ohtaka K."/>
            <person name="Satoh M."/>
            <person name="Sonobe K."/>
            <person name="Ishii M."/>
            <person name="Ohtani R."/>
            <person name="Kanamori-Sato M."/>
            <person name="Honoki R."/>
            <person name="Miyazaki D."/>
            <person name="Mochizuki H."/>
            <person name="Umetsu J."/>
            <person name="Higashi K."/>
            <person name="Shibata D."/>
            <person name="Kamiya Y."/>
            <person name="Sato N."/>
            <person name="Nakamura Y."/>
            <person name="Tabata S."/>
            <person name="Ida S."/>
            <person name="Kurokawa K."/>
            <person name="Ohta H."/>
        </authorList>
    </citation>
    <scope>NUCLEOTIDE SEQUENCE [LARGE SCALE GENOMIC DNA]</scope>
    <source>
        <strain evidence="2 3">NIES-2285</strain>
    </source>
</reference>
<dbReference type="PANTHER" id="PTHR34370">
    <property type="entry name" value="OS04G0600100 PROTEIN"/>
    <property type="match status" value="1"/>
</dbReference>
<evidence type="ECO:0000313" key="3">
    <source>
        <dbReference type="Proteomes" id="UP000054558"/>
    </source>
</evidence>
<dbReference type="EMBL" id="DF236968">
    <property type="protein sequence ID" value="GAQ78821.1"/>
    <property type="molecule type" value="Genomic_DNA"/>
</dbReference>
<evidence type="ECO:0000313" key="2">
    <source>
        <dbReference type="EMBL" id="GAQ78821.1"/>
    </source>
</evidence>
<protein>
    <submittedName>
        <fullName evidence="2">Uncharacterized protein</fullName>
    </submittedName>
</protein>
<keyword evidence="1" id="KW-0812">Transmembrane</keyword>
<name>A0A1Y1HPB8_KLENI</name>
<gene>
    <name evidence="2" type="ORF">KFL_000190390</name>
</gene>
<accession>A0A1Y1HPB8</accession>
<dbReference type="AlphaFoldDB" id="A0A1Y1HPB8"/>
<keyword evidence="1" id="KW-1133">Transmembrane helix</keyword>
<dbReference type="Proteomes" id="UP000054558">
    <property type="component" value="Unassembled WGS sequence"/>
</dbReference>
<dbReference type="OMA" id="WAVIVAM"/>
<feature type="transmembrane region" description="Helical" evidence="1">
    <location>
        <begin position="129"/>
        <end position="152"/>
    </location>
</feature>
<organism evidence="2 3">
    <name type="scientific">Klebsormidium nitens</name>
    <name type="common">Green alga</name>
    <name type="synonym">Ulothrix nitens</name>
    <dbReference type="NCBI Taxonomy" id="105231"/>
    <lineage>
        <taxon>Eukaryota</taxon>
        <taxon>Viridiplantae</taxon>
        <taxon>Streptophyta</taxon>
        <taxon>Klebsormidiophyceae</taxon>
        <taxon>Klebsormidiales</taxon>
        <taxon>Klebsormidiaceae</taxon>
        <taxon>Klebsormidium</taxon>
    </lineage>
</organism>